<dbReference type="CDD" id="cd07374">
    <property type="entry name" value="CYTH-like_Pase"/>
    <property type="match status" value="1"/>
</dbReference>
<dbReference type="SUPFAM" id="SSF55154">
    <property type="entry name" value="CYTH-like phosphatases"/>
    <property type="match status" value="1"/>
</dbReference>
<dbReference type="RefSeq" id="WP_344091539.1">
    <property type="nucleotide sequence ID" value="NZ_BAAAOG010000001.1"/>
</dbReference>
<sequence>MEIERKYDVDDLAALPDWTALPGVAVVGAAEIRELDAQYLDTADRSLARSGFALRRRSGGPDEGWHIKGPLVDGGRVEQHWPLGDARDASVVPPAILAALSPVTTEPLLPLARIRNARTAYALRAADGGLVAEFVDDRVRATDQRSGVERAWREWEFELGAAAPADPASLFAAADDAITAVGGRPAGSASKLARALGA</sequence>
<evidence type="ECO:0000313" key="2">
    <source>
        <dbReference type="EMBL" id="GAA1948899.1"/>
    </source>
</evidence>
<reference evidence="2 3" key="1">
    <citation type="journal article" date="2019" name="Int. J. Syst. Evol. Microbiol.">
        <title>The Global Catalogue of Microorganisms (GCM) 10K type strain sequencing project: providing services to taxonomists for standard genome sequencing and annotation.</title>
        <authorList>
            <consortium name="The Broad Institute Genomics Platform"/>
            <consortium name="The Broad Institute Genome Sequencing Center for Infectious Disease"/>
            <person name="Wu L."/>
            <person name="Ma J."/>
        </authorList>
    </citation>
    <scope>NUCLEOTIDE SEQUENCE [LARGE SCALE GENOMIC DNA]</scope>
    <source>
        <strain evidence="2 3">JCM 14901</strain>
    </source>
</reference>
<organism evidence="2 3">
    <name type="scientific">Microbacterium deminutum</name>
    <dbReference type="NCBI Taxonomy" id="344164"/>
    <lineage>
        <taxon>Bacteria</taxon>
        <taxon>Bacillati</taxon>
        <taxon>Actinomycetota</taxon>
        <taxon>Actinomycetes</taxon>
        <taxon>Micrococcales</taxon>
        <taxon>Microbacteriaceae</taxon>
        <taxon>Microbacterium</taxon>
    </lineage>
</organism>
<name>A0ABN2QB98_9MICO</name>
<protein>
    <recommendedName>
        <fullName evidence="1">CYTH domain-containing protein</fullName>
    </recommendedName>
</protein>
<dbReference type="Gene3D" id="2.40.320.10">
    <property type="entry name" value="Hypothetical Protein Pfu-838710-001"/>
    <property type="match status" value="1"/>
</dbReference>
<proteinExistence type="predicted"/>
<gene>
    <name evidence="2" type="ORF">GCM10009776_08690</name>
</gene>
<dbReference type="SMART" id="SM01118">
    <property type="entry name" value="CYTH"/>
    <property type="match status" value="1"/>
</dbReference>
<comment type="caution">
    <text evidence="2">The sequence shown here is derived from an EMBL/GenBank/DDBJ whole genome shotgun (WGS) entry which is preliminary data.</text>
</comment>
<dbReference type="EMBL" id="BAAAOG010000001">
    <property type="protein sequence ID" value="GAA1948899.1"/>
    <property type="molecule type" value="Genomic_DNA"/>
</dbReference>
<dbReference type="Pfam" id="PF01928">
    <property type="entry name" value="CYTH"/>
    <property type="match status" value="1"/>
</dbReference>
<accession>A0ABN2QB98</accession>
<dbReference type="InterPro" id="IPR033469">
    <property type="entry name" value="CYTH-like_dom_sf"/>
</dbReference>
<evidence type="ECO:0000313" key="3">
    <source>
        <dbReference type="Proteomes" id="UP001499933"/>
    </source>
</evidence>
<keyword evidence="3" id="KW-1185">Reference proteome</keyword>
<dbReference type="InterPro" id="IPR023577">
    <property type="entry name" value="CYTH_domain"/>
</dbReference>
<feature type="domain" description="CYTH" evidence="1">
    <location>
        <begin position="1"/>
        <end position="198"/>
    </location>
</feature>
<dbReference type="PROSITE" id="PS51707">
    <property type="entry name" value="CYTH"/>
    <property type="match status" value="1"/>
</dbReference>
<dbReference type="Proteomes" id="UP001499933">
    <property type="component" value="Unassembled WGS sequence"/>
</dbReference>
<evidence type="ECO:0000259" key="1">
    <source>
        <dbReference type="PROSITE" id="PS51707"/>
    </source>
</evidence>